<proteinExistence type="predicted"/>
<feature type="non-terminal residue" evidence="1">
    <location>
        <position position="33"/>
    </location>
</feature>
<dbReference type="AlphaFoldDB" id="A0A383AKF1"/>
<organism evidence="1">
    <name type="scientific">marine metagenome</name>
    <dbReference type="NCBI Taxonomy" id="408172"/>
    <lineage>
        <taxon>unclassified sequences</taxon>
        <taxon>metagenomes</taxon>
        <taxon>ecological metagenomes</taxon>
    </lineage>
</organism>
<accession>A0A383AKF1</accession>
<protein>
    <submittedName>
        <fullName evidence="1">Uncharacterized protein</fullName>
    </submittedName>
</protein>
<gene>
    <name evidence="1" type="ORF">METZ01_LOCUS460893</name>
</gene>
<feature type="non-terminal residue" evidence="1">
    <location>
        <position position="1"/>
    </location>
</feature>
<name>A0A383AKF1_9ZZZZ</name>
<sequence length="33" mass="3719">SWLIARMVTSNFLCSLLKKHQSTPCPSLRALCI</sequence>
<reference evidence="1" key="1">
    <citation type="submission" date="2018-05" db="EMBL/GenBank/DDBJ databases">
        <authorList>
            <person name="Lanie J.A."/>
            <person name="Ng W.-L."/>
            <person name="Kazmierczak K.M."/>
            <person name="Andrzejewski T.M."/>
            <person name="Davidsen T.M."/>
            <person name="Wayne K.J."/>
            <person name="Tettelin H."/>
            <person name="Glass J.I."/>
            <person name="Rusch D."/>
            <person name="Podicherti R."/>
            <person name="Tsui H.-C.T."/>
            <person name="Winkler M.E."/>
        </authorList>
    </citation>
    <scope>NUCLEOTIDE SEQUENCE</scope>
</reference>
<dbReference type="EMBL" id="UINC01192746">
    <property type="protein sequence ID" value="SVE08039.1"/>
    <property type="molecule type" value="Genomic_DNA"/>
</dbReference>
<evidence type="ECO:0000313" key="1">
    <source>
        <dbReference type="EMBL" id="SVE08039.1"/>
    </source>
</evidence>